<evidence type="ECO:0000256" key="1">
    <source>
        <dbReference type="SAM" id="MobiDB-lite"/>
    </source>
</evidence>
<name>A0A1X7UC02_AMPQE</name>
<feature type="compositionally biased region" description="Low complexity" evidence="1">
    <location>
        <begin position="67"/>
        <end position="81"/>
    </location>
</feature>
<dbReference type="AlphaFoldDB" id="A0A1X7UC02"/>
<accession>A0A1X7UC02</accession>
<sequence>MLSSSVKCASVKAINSLSPLLSRVAWKDLGPVMFLQMCLSPKSSNDIGEFKVHVCIEKKILQPVFDSCSSSQTSSTYNSSRSPRKKRSIAMVDYNEFDTESVETDEDNDGVNIANVPSVVPCTQDSVQV</sequence>
<organism evidence="2">
    <name type="scientific">Amphimedon queenslandica</name>
    <name type="common">Sponge</name>
    <dbReference type="NCBI Taxonomy" id="400682"/>
    <lineage>
        <taxon>Eukaryota</taxon>
        <taxon>Metazoa</taxon>
        <taxon>Porifera</taxon>
        <taxon>Demospongiae</taxon>
        <taxon>Heteroscleromorpha</taxon>
        <taxon>Haplosclerida</taxon>
        <taxon>Niphatidae</taxon>
        <taxon>Amphimedon</taxon>
    </lineage>
</organism>
<protein>
    <submittedName>
        <fullName evidence="2">Uncharacterized protein</fullName>
    </submittedName>
</protein>
<dbReference type="EnsemblMetazoa" id="Aqu2.1.25474_001">
    <property type="protein sequence ID" value="Aqu2.1.25474_001"/>
    <property type="gene ID" value="Aqu2.1.25474"/>
</dbReference>
<proteinExistence type="predicted"/>
<feature type="region of interest" description="Disordered" evidence="1">
    <location>
        <begin position="66"/>
        <end position="86"/>
    </location>
</feature>
<evidence type="ECO:0000313" key="2">
    <source>
        <dbReference type="EnsemblMetazoa" id="Aqu2.1.25474_001"/>
    </source>
</evidence>
<reference evidence="2" key="1">
    <citation type="submission" date="2017-05" db="UniProtKB">
        <authorList>
            <consortium name="EnsemblMetazoa"/>
        </authorList>
    </citation>
    <scope>IDENTIFICATION</scope>
</reference>
<dbReference type="InParanoid" id="A0A1X7UC02"/>